<accession>A0ABV9K6D5</accession>
<organism evidence="1 2">
    <name type="scientific">Falsiporphyromonas endometrii</name>
    <dbReference type="NCBI Taxonomy" id="1387297"/>
    <lineage>
        <taxon>Bacteria</taxon>
        <taxon>Pseudomonadati</taxon>
        <taxon>Bacteroidota</taxon>
        <taxon>Bacteroidia</taxon>
        <taxon>Bacteroidales</taxon>
        <taxon>Porphyromonadaceae</taxon>
        <taxon>Falsiporphyromonas</taxon>
    </lineage>
</organism>
<protein>
    <recommendedName>
        <fullName evidence="3">Transposase</fullName>
    </recommendedName>
</protein>
<evidence type="ECO:0008006" key="3">
    <source>
        <dbReference type="Google" id="ProtNLM"/>
    </source>
</evidence>
<dbReference type="Proteomes" id="UP001596020">
    <property type="component" value="Unassembled WGS sequence"/>
</dbReference>
<comment type="caution">
    <text evidence="1">The sequence shown here is derived from an EMBL/GenBank/DDBJ whole genome shotgun (WGS) entry which is preliminary data.</text>
</comment>
<reference evidence="2" key="1">
    <citation type="journal article" date="2019" name="Int. J. Syst. Evol. Microbiol.">
        <title>The Global Catalogue of Microorganisms (GCM) 10K type strain sequencing project: providing services to taxonomists for standard genome sequencing and annotation.</title>
        <authorList>
            <consortium name="The Broad Institute Genomics Platform"/>
            <consortium name="The Broad Institute Genome Sequencing Center for Infectious Disease"/>
            <person name="Wu L."/>
            <person name="Ma J."/>
        </authorList>
    </citation>
    <scope>NUCLEOTIDE SEQUENCE [LARGE SCALE GENOMIC DNA]</scope>
    <source>
        <strain evidence="2">CGMCC 4.7357</strain>
    </source>
</reference>
<proteinExistence type="predicted"/>
<dbReference type="RefSeq" id="WP_380078090.1">
    <property type="nucleotide sequence ID" value="NZ_JBHSGO010000108.1"/>
</dbReference>
<keyword evidence="2" id="KW-1185">Reference proteome</keyword>
<sequence>MKYIGIDTGKRSSTVAFSSENGSPVREYENSPKGIHKIISALSSDAVCVMEATDNLFIRFLNLGELRHL</sequence>
<dbReference type="EMBL" id="JBHSGO010000108">
    <property type="protein sequence ID" value="MFC4665712.1"/>
    <property type="molecule type" value="Genomic_DNA"/>
</dbReference>
<name>A0ABV9K6D5_9PORP</name>
<evidence type="ECO:0000313" key="2">
    <source>
        <dbReference type="Proteomes" id="UP001596020"/>
    </source>
</evidence>
<gene>
    <name evidence="1" type="ORF">ACFO3G_03665</name>
</gene>
<evidence type="ECO:0000313" key="1">
    <source>
        <dbReference type="EMBL" id="MFC4665712.1"/>
    </source>
</evidence>